<organism evidence="1 2">
    <name type="scientific">Gracilariopsis chorda</name>
    <dbReference type="NCBI Taxonomy" id="448386"/>
    <lineage>
        <taxon>Eukaryota</taxon>
        <taxon>Rhodophyta</taxon>
        <taxon>Florideophyceae</taxon>
        <taxon>Rhodymeniophycidae</taxon>
        <taxon>Gracilariales</taxon>
        <taxon>Gracilariaceae</taxon>
        <taxon>Gracilariopsis</taxon>
    </lineage>
</organism>
<gene>
    <name evidence="1" type="ORF">BWQ96_09987</name>
</gene>
<dbReference type="Proteomes" id="UP000247409">
    <property type="component" value="Unassembled WGS sequence"/>
</dbReference>
<sequence>MADLSLERQVAVAYNSTVLRRTLTHKRSEAFKKLMAPVLELNREKVEAISDEAETVAVEEDGWDDEQVLMEIYLSQIGTLDVIANSVVLIVLNRFSLNAAK</sequence>
<evidence type="ECO:0000313" key="2">
    <source>
        <dbReference type="Proteomes" id="UP000247409"/>
    </source>
</evidence>
<dbReference type="AlphaFoldDB" id="A0A2V3IE14"/>
<reference evidence="1 2" key="1">
    <citation type="journal article" date="2018" name="Mol. Biol. Evol.">
        <title>Analysis of the draft genome of the red seaweed Gracilariopsis chorda provides insights into genome size evolution in Rhodophyta.</title>
        <authorList>
            <person name="Lee J."/>
            <person name="Yang E.C."/>
            <person name="Graf L."/>
            <person name="Yang J.H."/>
            <person name="Qiu H."/>
            <person name="Zel Zion U."/>
            <person name="Chan C.X."/>
            <person name="Stephens T.G."/>
            <person name="Weber A.P.M."/>
            <person name="Boo G.H."/>
            <person name="Boo S.M."/>
            <person name="Kim K.M."/>
            <person name="Shin Y."/>
            <person name="Jung M."/>
            <person name="Lee S.J."/>
            <person name="Yim H.S."/>
            <person name="Lee J.H."/>
            <person name="Bhattacharya D."/>
            <person name="Yoon H.S."/>
        </authorList>
    </citation>
    <scope>NUCLEOTIDE SEQUENCE [LARGE SCALE GENOMIC DNA]</scope>
    <source>
        <strain evidence="1 2">SKKU-2015</strain>
        <tissue evidence="1">Whole body</tissue>
    </source>
</reference>
<proteinExistence type="predicted"/>
<comment type="caution">
    <text evidence="1">The sequence shown here is derived from an EMBL/GenBank/DDBJ whole genome shotgun (WGS) entry which is preliminary data.</text>
</comment>
<accession>A0A2V3IE14</accession>
<keyword evidence="2" id="KW-1185">Reference proteome</keyword>
<protein>
    <submittedName>
        <fullName evidence="1">Uncharacterized protein</fullName>
    </submittedName>
</protein>
<evidence type="ECO:0000313" key="1">
    <source>
        <dbReference type="EMBL" id="PXF40304.1"/>
    </source>
</evidence>
<dbReference type="EMBL" id="NBIV01000314">
    <property type="protein sequence ID" value="PXF40304.1"/>
    <property type="molecule type" value="Genomic_DNA"/>
</dbReference>
<name>A0A2V3IE14_9FLOR</name>